<evidence type="ECO:0000256" key="4">
    <source>
        <dbReference type="ARBA" id="ARBA00022475"/>
    </source>
</evidence>
<keyword evidence="6" id="KW-1133">Transmembrane helix</keyword>
<dbReference type="Pfam" id="PF02028">
    <property type="entry name" value="BCCT"/>
    <property type="match status" value="1"/>
</dbReference>
<evidence type="ECO:0000256" key="3">
    <source>
        <dbReference type="ARBA" id="ARBA00022448"/>
    </source>
</evidence>
<reference evidence="8" key="1">
    <citation type="submission" date="2022-02" db="EMBL/GenBank/DDBJ databases">
        <title>Characterization of Tn125 harboring carbapenem-resistant Acinetobacter bereziniae clinical isolates.</title>
        <authorList>
            <person name="Wong N.-K."/>
            <person name="Pan Q."/>
        </authorList>
    </citation>
    <scope>NUCLEOTIDE SEQUENCE</scope>
    <source>
        <strain evidence="8">GD03393</strain>
    </source>
</reference>
<keyword evidence="4" id="KW-1003">Cell membrane</keyword>
<evidence type="ECO:0000256" key="7">
    <source>
        <dbReference type="ARBA" id="ARBA00023136"/>
    </source>
</evidence>
<dbReference type="GO" id="GO:0022857">
    <property type="term" value="F:transmembrane transporter activity"/>
    <property type="evidence" value="ECO:0007669"/>
    <property type="project" value="InterPro"/>
</dbReference>
<evidence type="ECO:0000256" key="1">
    <source>
        <dbReference type="ARBA" id="ARBA00004651"/>
    </source>
</evidence>
<dbReference type="NCBIfam" id="TIGR00842">
    <property type="entry name" value="bcct"/>
    <property type="match status" value="1"/>
</dbReference>
<dbReference type="InterPro" id="IPR000060">
    <property type="entry name" value="BCCT_transptr"/>
</dbReference>
<dbReference type="PROSITE" id="PS01303">
    <property type="entry name" value="BCCT"/>
    <property type="match status" value="1"/>
</dbReference>
<comment type="similarity">
    <text evidence="2">Belongs to the BCCT transporter (TC 2.A.15) family.</text>
</comment>
<dbReference type="InterPro" id="IPR018093">
    <property type="entry name" value="BCCT_CS"/>
</dbReference>
<keyword evidence="3" id="KW-0813">Transport</keyword>
<name>A0A0A8TKF5_ACIBZ</name>
<accession>A0A0A8TKF5</accession>
<keyword evidence="5" id="KW-0812">Transmembrane</keyword>
<keyword evidence="7" id="KW-0472">Membrane</keyword>
<evidence type="ECO:0000313" key="9">
    <source>
        <dbReference type="Proteomes" id="UP000644140"/>
    </source>
</evidence>
<evidence type="ECO:0000256" key="6">
    <source>
        <dbReference type="ARBA" id="ARBA00022989"/>
    </source>
</evidence>
<dbReference type="STRING" id="106648.GCA_000753985_00813"/>
<evidence type="ECO:0000256" key="2">
    <source>
        <dbReference type="ARBA" id="ARBA00005658"/>
    </source>
</evidence>
<dbReference type="RefSeq" id="WP_042088346.1">
    <property type="nucleotide sequence ID" value="NZ_BKMM01000009.1"/>
</dbReference>
<dbReference type="PANTHER" id="PTHR30047">
    <property type="entry name" value="HIGH-AFFINITY CHOLINE TRANSPORT PROTEIN-RELATED"/>
    <property type="match status" value="1"/>
</dbReference>
<dbReference type="Proteomes" id="UP000644140">
    <property type="component" value="Chromosome"/>
</dbReference>
<dbReference type="PANTHER" id="PTHR30047:SF7">
    <property type="entry name" value="HIGH-AFFINITY CHOLINE TRANSPORT PROTEIN"/>
    <property type="match status" value="1"/>
</dbReference>
<dbReference type="GO" id="GO:0005886">
    <property type="term" value="C:plasma membrane"/>
    <property type="evidence" value="ECO:0007669"/>
    <property type="project" value="UniProtKB-SubCell"/>
</dbReference>
<comment type="subcellular location">
    <subcellularLocation>
        <location evidence="1">Cell membrane</location>
        <topology evidence="1">Multi-pass membrane protein</topology>
    </subcellularLocation>
</comment>
<organism evidence="8 9">
    <name type="scientific">Acinetobacter bereziniae</name>
    <name type="common">Acinetobacter genomosp. 10</name>
    <dbReference type="NCBI Taxonomy" id="106648"/>
    <lineage>
        <taxon>Bacteria</taxon>
        <taxon>Pseudomonadati</taxon>
        <taxon>Pseudomonadota</taxon>
        <taxon>Gammaproteobacteria</taxon>
        <taxon>Moraxellales</taxon>
        <taxon>Moraxellaceae</taxon>
        <taxon>Acinetobacter</taxon>
    </lineage>
</organism>
<sequence length="655" mass="73928">MPSKKITWFDNINPNVFLSTVGIIALFLAVVIFAPNAFELMTTQMNKWITDSFSWFYVLSVAIFLILLIFIAFSEMGKIKLGPDHSQPEYSNGSWFAMLFTAGMGIGLMFFSVAEPVMHYVNPPTGDPQSIDSAQQAMRITFFHWGLHAWAIYAVVGLTLAYFAFRYHLPLKVRSGLYPIIGRRIYGPIGDAVDTFATIGTVFGVATTLGFGVTQINSGLSYLFGWESNITTQIILIIIVSTLASLSVFLGLDKGIKRLSELNLVLALLLLVFIFLASSSVYILQATIQNAGQYISNLFTMTFNLYAYQSNGWIGGWTIVYWAWWISWSPFVGMFIARVSKGRTIREFIVGVLLIPTGFTLIWMGFIGNAALFSILQQGQDSLMAAVQKDSSVALFEFLAHLPFAGVSSLIATVLVVLFFVTSADSGALVTDYLTAKSDNSPTWQRLFWTILMAVLSIILLMVGGLSALQSATMMSALPFTFIMLLLCWGLVKALRVDVTKMQALQVARITPRAVQNPRSWQQRLGLIMHYPHTQAEVHEYIQSHVIKAFESIRFEFKRRHLNVVIKELEDGVQLSVDHHDELNFIYKVMVREMVAPSFMMNEQHQQTDDFYQAEVFLREGGQNYDVMEWTQEDLIQDIIDQYERHLHFLNVLRS</sequence>
<dbReference type="AlphaFoldDB" id="A0A0A8TKF5"/>
<dbReference type="eggNOG" id="COG1292">
    <property type="taxonomic scope" value="Bacteria"/>
</dbReference>
<proteinExistence type="inferred from homology"/>
<evidence type="ECO:0000256" key="5">
    <source>
        <dbReference type="ARBA" id="ARBA00022692"/>
    </source>
</evidence>
<evidence type="ECO:0000313" key="8">
    <source>
        <dbReference type="EMBL" id="UUN97681.1"/>
    </source>
</evidence>
<gene>
    <name evidence="8" type="primary">betT</name>
    <name evidence="8" type="ORF">I9054_020550</name>
</gene>
<dbReference type="NCBIfam" id="NF007399">
    <property type="entry name" value="PRK09928.1"/>
    <property type="match status" value="1"/>
</dbReference>
<protein>
    <submittedName>
        <fullName evidence="8">Choline BCCT transporter BetT</fullName>
    </submittedName>
</protein>
<dbReference type="EMBL" id="CP092085">
    <property type="protein sequence ID" value="UUN97681.1"/>
    <property type="molecule type" value="Genomic_DNA"/>
</dbReference>